<evidence type="ECO:0000313" key="3">
    <source>
        <dbReference type="Proteomes" id="UP000678499"/>
    </source>
</evidence>
<feature type="non-terminal residue" evidence="2">
    <location>
        <position position="98"/>
    </location>
</feature>
<dbReference type="EMBL" id="CAJPEX010017815">
    <property type="protein sequence ID" value="CAG0925766.1"/>
    <property type="molecule type" value="Genomic_DNA"/>
</dbReference>
<organism evidence="2">
    <name type="scientific">Notodromas monacha</name>
    <dbReference type="NCBI Taxonomy" id="399045"/>
    <lineage>
        <taxon>Eukaryota</taxon>
        <taxon>Metazoa</taxon>
        <taxon>Ecdysozoa</taxon>
        <taxon>Arthropoda</taxon>
        <taxon>Crustacea</taxon>
        <taxon>Oligostraca</taxon>
        <taxon>Ostracoda</taxon>
        <taxon>Podocopa</taxon>
        <taxon>Podocopida</taxon>
        <taxon>Cypridocopina</taxon>
        <taxon>Cypridoidea</taxon>
        <taxon>Cyprididae</taxon>
        <taxon>Notodromas</taxon>
    </lineage>
</organism>
<gene>
    <name evidence="2" type="ORF">NMOB1V02_LOCUS13216</name>
</gene>
<feature type="compositionally biased region" description="Low complexity" evidence="1">
    <location>
        <begin position="69"/>
        <end position="91"/>
    </location>
</feature>
<feature type="compositionally biased region" description="Basic and acidic residues" evidence="1">
    <location>
        <begin position="54"/>
        <end position="68"/>
    </location>
</feature>
<name>A0A7R9C3Y4_9CRUS</name>
<dbReference type="EMBL" id="OA899852">
    <property type="protein sequence ID" value="CAD7285614.1"/>
    <property type="molecule type" value="Genomic_DNA"/>
</dbReference>
<feature type="region of interest" description="Disordered" evidence="1">
    <location>
        <begin position="54"/>
        <end position="98"/>
    </location>
</feature>
<evidence type="ECO:0000313" key="2">
    <source>
        <dbReference type="EMBL" id="CAD7285614.1"/>
    </source>
</evidence>
<evidence type="ECO:0000256" key="1">
    <source>
        <dbReference type="SAM" id="MobiDB-lite"/>
    </source>
</evidence>
<keyword evidence="3" id="KW-1185">Reference proteome</keyword>
<sequence length="98" mass="10981">FVRRKRLWKCEVSGNSGQASVRRFFEIALFVFLEGAFRFHPLFLKLVKIMGEERDEPRSETDSRHDELPISPCDSACSSPASSIAATPSPCNSTTSED</sequence>
<proteinExistence type="predicted"/>
<accession>A0A7R9C3Y4</accession>
<reference evidence="2" key="1">
    <citation type="submission" date="2020-11" db="EMBL/GenBank/DDBJ databases">
        <authorList>
            <person name="Tran Van P."/>
        </authorList>
    </citation>
    <scope>NUCLEOTIDE SEQUENCE</scope>
</reference>
<dbReference type="Proteomes" id="UP000678499">
    <property type="component" value="Unassembled WGS sequence"/>
</dbReference>
<protein>
    <submittedName>
        <fullName evidence="2">Uncharacterized protein</fullName>
    </submittedName>
</protein>
<dbReference type="AlphaFoldDB" id="A0A7R9C3Y4"/>
<feature type="non-terminal residue" evidence="2">
    <location>
        <position position="1"/>
    </location>
</feature>